<accession>A0A6A5TA98</accession>
<dbReference type="OrthoDB" id="5022096at2759"/>
<dbReference type="PANTHER" id="PTHR33048:SF167">
    <property type="entry name" value="INTEGRAL MEMBRANE PROTEIN"/>
    <property type="match status" value="1"/>
</dbReference>
<evidence type="ECO:0000256" key="6">
    <source>
        <dbReference type="SAM" id="MobiDB-lite"/>
    </source>
</evidence>
<sequence length="274" mass="29743">MGHGHEAIAVVVTNALFLARSLSSTPLPGGGGTCLPKKTLKIIAYLYAAFNILTDSVLAVGIPVPLLWRVQMNRRQKISLMGLFGLGIFVTAAGIVKMAYFPNYGKTGDWLWDTGNIIMWWTLEYSITIIAGNLAALKPLFRRVLGSHERTSSTYLSHVHSGTKGHLSSKSNNYNLLSSSKERDRTFEPHGVYESHMMTTVGAGKERAGSASSIREEASGRNDSGESVVLLDDKANPFGKKGSIMKTTEVTTNVDTVSTTTEGLRPEHKEAQTV</sequence>
<dbReference type="EMBL" id="ML977042">
    <property type="protein sequence ID" value="KAF1949074.1"/>
    <property type="molecule type" value="Genomic_DNA"/>
</dbReference>
<evidence type="ECO:0000313" key="9">
    <source>
        <dbReference type="EMBL" id="KAF1949074.1"/>
    </source>
</evidence>
<evidence type="ECO:0000256" key="1">
    <source>
        <dbReference type="ARBA" id="ARBA00004141"/>
    </source>
</evidence>
<feature type="region of interest" description="Disordered" evidence="6">
    <location>
        <begin position="255"/>
        <end position="274"/>
    </location>
</feature>
<comment type="similarity">
    <text evidence="5">Belongs to the SAT4 family.</text>
</comment>
<evidence type="ECO:0000256" key="5">
    <source>
        <dbReference type="ARBA" id="ARBA00038359"/>
    </source>
</evidence>
<organism evidence="9 10">
    <name type="scientific">Byssothecium circinans</name>
    <dbReference type="NCBI Taxonomy" id="147558"/>
    <lineage>
        <taxon>Eukaryota</taxon>
        <taxon>Fungi</taxon>
        <taxon>Dikarya</taxon>
        <taxon>Ascomycota</taxon>
        <taxon>Pezizomycotina</taxon>
        <taxon>Dothideomycetes</taxon>
        <taxon>Pleosporomycetidae</taxon>
        <taxon>Pleosporales</taxon>
        <taxon>Massarineae</taxon>
        <taxon>Massarinaceae</taxon>
        <taxon>Byssothecium</taxon>
    </lineage>
</organism>
<evidence type="ECO:0000259" key="8">
    <source>
        <dbReference type="Pfam" id="PF20684"/>
    </source>
</evidence>
<keyword evidence="10" id="KW-1185">Reference proteome</keyword>
<comment type="subcellular location">
    <subcellularLocation>
        <location evidence="1">Membrane</location>
        <topology evidence="1">Multi-pass membrane protein</topology>
    </subcellularLocation>
</comment>
<evidence type="ECO:0000256" key="7">
    <source>
        <dbReference type="SAM" id="Phobius"/>
    </source>
</evidence>
<gene>
    <name evidence="9" type="ORF">CC80DRAFT_510831</name>
</gene>
<feature type="transmembrane region" description="Helical" evidence="7">
    <location>
        <begin position="120"/>
        <end position="141"/>
    </location>
</feature>
<feature type="region of interest" description="Disordered" evidence="6">
    <location>
        <begin position="202"/>
        <end position="228"/>
    </location>
</feature>
<name>A0A6A5TA98_9PLEO</name>
<keyword evidence="2 7" id="KW-0812">Transmembrane</keyword>
<keyword evidence="3 7" id="KW-1133">Transmembrane helix</keyword>
<dbReference type="PANTHER" id="PTHR33048">
    <property type="entry name" value="PTH11-LIKE INTEGRAL MEMBRANE PROTEIN (AFU_ORTHOLOGUE AFUA_5G11245)"/>
    <property type="match status" value="1"/>
</dbReference>
<feature type="compositionally biased region" description="Basic and acidic residues" evidence="6">
    <location>
        <begin position="204"/>
        <end position="224"/>
    </location>
</feature>
<evidence type="ECO:0000256" key="4">
    <source>
        <dbReference type="ARBA" id="ARBA00023136"/>
    </source>
</evidence>
<dbReference type="Proteomes" id="UP000800035">
    <property type="component" value="Unassembled WGS sequence"/>
</dbReference>
<feature type="transmembrane region" description="Helical" evidence="7">
    <location>
        <begin position="42"/>
        <end position="68"/>
    </location>
</feature>
<evidence type="ECO:0000313" key="10">
    <source>
        <dbReference type="Proteomes" id="UP000800035"/>
    </source>
</evidence>
<dbReference type="Pfam" id="PF20684">
    <property type="entry name" value="Fung_rhodopsin"/>
    <property type="match status" value="1"/>
</dbReference>
<evidence type="ECO:0000256" key="2">
    <source>
        <dbReference type="ARBA" id="ARBA00022692"/>
    </source>
</evidence>
<dbReference type="InterPro" id="IPR049326">
    <property type="entry name" value="Rhodopsin_dom_fungi"/>
</dbReference>
<dbReference type="AlphaFoldDB" id="A0A6A5TA98"/>
<protein>
    <recommendedName>
        <fullName evidence="8">Rhodopsin domain-containing protein</fullName>
    </recommendedName>
</protein>
<dbReference type="InterPro" id="IPR052337">
    <property type="entry name" value="SAT4-like"/>
</dbReference>
<proteinExistence type="inferred from homology"/>
<feature type="transmembrane region" description="Helical" evidence="7">
    <location>
        <begin position="80"/>
        <end position="100"/>
    </location>
</feature>
<reference evidence="9" key="1">
    <citation type="journal article" date="2020" name="Stud. Mycol.">
        <title>101 Dothideomycetes genomes: a test case for predicting lifestyles and emergence of pathogens.</title>
        <authorList>
            <person name="Haridas S."/>
            <person name="Albert R."/>
            <person name="Binder M."/>
            <person name="Bloem J."/>
            <person name="Labutti K."/>
            <person name="Salamov A."/>
            <person name="Andreopoulos B."/>
            <person name="Baker S."/>
            <person name="Barry K."/>
            <person name="Bills G."/>
            <person name="Bluhm B."/>
            <person name="Cannon C."/>
            <person name="Castanera R."/>
            <person name="Culley D."/>
            <person name="Daum C."/>
            <person name="Ezra D."/>
            <person name="Gonzalez J."/>
            <person name="Henrissat B."/>
            <person name="Kuo A."/>
            <person name="Liang C."/>
            <person name="Lipzen A."/>
            <person name="Lutzoni F."/>
            <person name="Magnuson J."/>
            <person name="Mondo S."/>
            <person name="Nolan M."/>
            <person name="Ohm R."/>
            <person name="Pangilinan J."/>
            <person name="Park H.-J."/>
            <person name="Ramirez L."/>
            <person name="Alfaro M."/>
            <person name="Sun H."/>
            <person name="Tritt A."/>
            <person name="Yoshinaga Y."/>
            <person name="Zwiers L.-H."/>
            <person name="Turgeon B."/>
            <person name="Goodwin S."/>
            <person name="Spatafora J."/>
            <person name="Crous P."/>
            <person name="Grigoriev I."/>
        </authorList>
    </citation>
    <scope>NUCLEOTIDE SEQUENCE</scope>
    <source>
        <strain evidence="9">CBS 675.92</strain>
    </source>
</reference>
<keyword evidence="4 7" id="KW-0472">Membrane</keyword>
<evidence type="ECO:0000256" key="3">
    <source>
        <dbReference type="ARBA" id="ARBA00022989"/>
    </source>
</evidence>
<dbReference type="GO" id="GO:0016020">
    <property type="term" value="C:membrane"/>
    <property type="evidence" value="ECO:0007669"/>
    <property type="project" value="UniProtKB-SubCell"/>
</dbReference>
<feature type="compositionally biased region" description="Basic and acidic residues" evidence="6">
    <location>
        <begin position="264"/>
        <end position="274"/>
    </location>
</feature>
<feature type="domain" description="Rhodopsin" evidence="8">
    <location>
        <begin position="40"/>
        <end position="143"/>
    </location>
</feature>